<feature type="transmembrane region" description="Helical" evidence="7">
    <location>
        <begin position="14"/>
        <end position="36"/>
    </location>
</feature>
<evidence type="ECO:0000256" key="4">
    <source>
        <dbReference type="ARBA" id="ARBA00022982"/>
    </source>
</evidence>
<evidence type="ECO:0000256" key="2">
    <source>
        <dbReference type="ARBA" id="ARBA00022617"/>
    </source>
</evidence>
<evidence type="ECO:0000256" key="7">
    <source>
        <dbReference type="SAM" id="Phobius"/>
    </source>
</evidence>
<dbReference type="Proteomes" id="UP001169027">
    <property type="component" value="Unassembled WGS sequence"/>
</dbReference>
<dbReference type="Gene3D" id="1.10.760.10">
    <property type="entry name" value="Cytochrome c-like domain"/>
    <property type="match status" value="2"/>
</dbReference>
<evidence type="ECO:0000256" key="1">
    <source>
        <dbReference type="ARBA" id="ARBA00022448"/>
    </source>
</evidence>
<evidence type="ECO:0000313" key="9">
    <source>
        <dbReference type="EMBL" id="MDO1533556.1"/>
    </source>
</evidence>
<keyword evidence="7" id="KW-0812">Transmembrane</keyword>
<dbReference type="EMBL" id="JAUKVY010000009">
    <property type="protein sequence ID" value="MDO1533556.1"/>
    <property type="molecule type" value="Genomic_DNA"/>
</dbReference>
<evidence type="ECO:0000256" key="3">
    <source>
        <dbReference type="ARBA" id="ARBA00022723"/>
    </source>
</evidence>
<sequence>MTTGSRPPPRDRRFAVWIGSIAALLVAATAAGFVWLPAVQAGRDGPGLWDAICSAIGLPSRGARAVAVAGAEPASNVAWTAATQQLLAGANPGRGAALAAASCNGCHGPAGVSDDAIFPNLARQSRASIYKQLQDFKSGRRDPAVMGAYVAALSDGDLSDLAAHYAGLPVPGTARGQGQAQQAPVDAATLRLVDHGDPMRGIAACAACHGPMGFTAAAPRLEGQQRAYLEVQLEALASGARHNDIGAQMRGIARQLTAREISGLAAYYAAAPAGETDSRSKSTRTK</sequence>
<dbReference type="SUPFAM" id="SSF46626">
    <property type="entry name" value="Cytochrome c"/>
    <property type="match status" value="2"/>
</dbReference>
<dbReference type="PANTHER" id="PTHR33751">
    <property type="entry name" value="CBB3-TYPE CYTOCHROME C OXIDASE SUBUNIT FIXP"/>
    <property type="match status" value="1"/>
</dbReference>
<keyword evidence="7" id="KW-0472">Membrane</keyword>
<keyword evidence="2 6" id="KW-0349">Heme</keyword>
<reference evidence="9" key="1">
    <citation type="submission" date="2023-06" db="EMBL/GenBank/DDBJ databases">
        <authorList>
            <person name="Jiang Y."/>
            <person name="Liu Q."/>
        </authorList>
    </citation>
    <scope>NUCLEOTIDE SEQUENCE</scope>
    <source>
        <strain evidence="9">CGMCC 1.12090</strain>
    </source>
</reference>
<protein>
    <submittedName>
        <fullName evidence="9">C-type cytochrome</fullName>
    </submittedName>
</protein>
<feature type="domain" description="Cytochrome c" evidence="8">
    <location>
        <begin position="191"/>
        <end position="272"/>
    </location>
</feature>
<dbReference type="Pfam" id="PF13442">
    <property type="entry name" value="Cytochrome_CBB3"/>
    <property type="match status" value="1"/>
</dbReference>
<comment type="caution">
    <text evidence="9">The sequence shown here is derived from an EMBL/GenBank/DDBJ whole genome shotgun (WGS) entry which is preliminary data.</text>
</comment>
<accession>A0ABT8S816</accession>
<keyword evidence="3 6" id="KW-0479">Metal-binding</keyword>
<name>A0ABT8S816_9BURK</name>
<keyword evidence="5 6" id="KW-0408">Iron</keyword>
<dbReference type="PANTHER" id="PTHR33751:SF9">
    <property type="entry name" value="CYTOCHROME C4"/>
    <property type="match status" value="1"/>
</dbReference>
<evidence type="ECO:0000259" key="8">
    <source>
        <dbReference type="PROSITE" id="PS51007"/>
    </source>
</evidence>
<dbReference type="PROSITE" id="PS51007">
    <property type="entry name" value="CYTC"/>
    <property type="match status" value="2"/>
</dbReference>
<dbReference type="InterPro" id="IPR050597">
    <property type="entry name" value="Cytochrome_c_Oxidase_Subunit"/>
</dbReference>
<keyword evidence="4" id="KW-0249">Electron transport</keyword>
<keyword evidence="7" id="KW-1133">Transmembrane helix</keyword>
<dbReference type="RefSeq" id="WP_301810306.1">
    <property type="nucleotide sequence ID" value="NZ_JAUJZH010000009.1"/>
</dbReference>
<dbReference type="InterPro" id="IPR036909">
    <property type="entry name" value="Cyt_c-like_dom_sf"/>
</dbReference>
<evidence type="ECO:0000256" key="6">
    <source>
        <dbReference type="PROSITE-ProRule" id="PRU00433"/>
    </source>
</evidence>
<keyword evidence="1" id="KW-0813">Transport</keyword>
<organism evidence="9 10">
    <name type="scientific">Variovorax ginsengisoli</name>
    <dbReference type="NCBI Taxonomy" id="363844"/>
    <lineage>
        <taxon>Bacteria</taxon>
        <taxon>Pseudomonadati</taxon>
        <taxon>Pseudomonadota</taxon>
        <taxon>Betaproteobacteria</taxon>
        <taxon>Burkholderiales</taxon>
        <taxon>Comamonadaceae</taxon>
        <taxon>Variovorax</taxon>
    </lineage>
</organism>
<gene>
    <name evidence="9" type="ORF">Q2T77_14765</name>
</gene>
<keyword evidence="10" id="KW-1185">Reference proteome</keyword>
<dbReference type="InterPro" id="IPR009056">
    <property type="entry name" value="Cyt_c-like_dom"/>
</dbReference>
<proteinExistence type="predicted"/>
<feature type="domain" description="Cytochrome c" evidence="8">
    <location>
        <begin position="90"/>
        <end position="169"/>
    </location>
</feature>
<evidence type="ECO:0000256" key="5">
    <source>
        <dbReference type="ARBA" id="ARBA00023004"/>
    </source>
</evidence>
<evidence type="ECO:0000313" key="10">
    <source>
        <dbReference type="Proteomes" id="UP001169027"/>
    </source>
</evidence>